<keyword evidence="1" id="KW-1133">Transmembrane helix</keyword>
<dbReference type="Proteomes" id="UP000825009">
    <property type="component" value="Chromosome"/>
</dbReference>
<dbReference type="KEGG" id="gce:KYE46_05420"/>
<feature type="transmembrane region" description="Helical" evidence="1">
    <location>
        <begin position="72"/>
        <end position="96"/>
    </location>
</feature>
<name>A0A8F6TXD4_9RHOB</name>
<reference evidence="2 3" key="1">
    <citation type="submission" date="2021-07" db="EMBL/GenBank/DDBJ databases">
        <title>A novel Jannaschia species isolated from marine dinoflagellate Ceratoperidinium margalefii.</title>
        <authorList>
            <person name="Jiang Y."/>
            <person name="Li Z."/>
        </authorList>
    </citation>
    <scope>NUCLEOTIDE SEQUENCE [LARGE SCALE GENOMIC DNA]</scope>
    <source>
        <strain evidence="2 3">J12C1-MA-4</strain>
    </source>
</reference>
<evidence type="ECO:0000313" key="3">
    <source>
        <dbReference type="Proteomes" id="UP000825009"/>
    </source>
</evidence>
<feature type="transmembrane region" description="Helical" evidence="1">
    <location>
        <begin position="45"/>
        <end position="65"/>
    </location>
</feature>
<gene>
    <name evidence="2" type="ORF">KYE46_05420</name>
</gene>
<proteinExistence type="predicted"/>
<evidence type="ECO:0000313" key="2">
    <source>
        <dbReference type="EMBL" id="QXT40677.1"/>
    </source>
</evidence>
<keyword evidence="1" id="KW-0472">Membrane</keyword>
<evidence type="ECO:0000256" key="1">
    <source>
        <dbReference type="SAM" id="Phobius"/>
    </source>
</evidence>
<dbReference type="RefSeq" id="WP_219004013.1">
    <property type="nucleotide sequence ID" value="NZ_CP079194.1"/>
</dbReference>
<accession>A0A8F6TXD4</accession>
<protein>
    <submittedName>
        <fullName evidence="2">Uncharacterized protein</fullName>
    </submittedName>
</protein>
<organism evidence="2 3">
    <name type="scientific">Gymnodinialimonas ceratoperidinii</name>
    <dbReference type="NCBI Taxonomy" id="2856823"/>
    <lineage>
        <taxon>Bacteria</taxon>
        <taxon>Pseudomonadati</taxon>
        <taxon>Pseudomonadota</taxon>
        <taxon>Alphaproteobacteria</taxon>
        <taxon>Rhodobacterales</taxon>
        <taxon>Paracoccaceae</taxon>
        <taxon>Gymnodinialimonas</taxon>
    </lineage>
</organism>
<sequence>MKFSDLTILSKLAIGLVILGGIFSFSMSNTSTANGVTTCETYDYGRLIFGGLAVIVGGLGEFAALRLRETRVVNLLASGGASMLGILLVLIGLGILGGAC</sequence>
<dbReference type="AlphaFoldDB" id="A0A8F6TXD4"/>
<keyword evidence="3" id="KW-1185">Reference proteome</keyword>
<keyword evidence="1" id="KW-0812">Transmembrane</keyword>
<dbReference type="EMBL" id="CP079194">
    <property type="protein sequence ID" value="QXT40677.1"/>
    <property type="molecule type" value="Genomic_DNA"/>
</dbReference>